<evidence type="ECO:0000256" key="1">
    <source>
        <dbReference type="ARBA" id="ARBA00022729"/>
    </source>
</evidence>
<keyword evidence="1" id="KW-0732">Signal</keyword>
<evidence type="ECO:0000259" key="3">
    <source>
        <dbReference type="PROSITE" id="PS51034"/>
    </source>
</evidence>
<proteinExistence type="predicted"/>
<dbReference type="PANTHER" id="PTHR22907">
    <property type="entry name" value="GH04558P"/>
    <property type="match status" value="1"/>
</dbReference>
<accession>A0A1I7XEP5</accession>
<evidence type="ECO:0000313" key="5">
    <source>
        <dbReference type="WBParaSite" id="Hba_16122"/>
    </source>
</evidence>
<reference evidence="5" key="1">
    <citation type="submission" date="2016-11" db="UniProtKB">
        <authorList>
            <consortium name="WormBaseParasite"/>
        </authorList>
    </citation>
    <scope>IDENTIFICATION</scope>
</reference>
<dbReference type="InterPro" id="IPR001507">
    <property type="entry name" value="ZP_dom"/>
</dbReference>
<keyword evidence="4" id="KW-1185">Reference proteome</keyword>
<feature type="domain" description="ZP" evidence="3">
    <location>
        <begin position="1"/>
        <end position="120"/>
    </location>
</feature>
<evidence type="ECO:0000313" key="4">
    <source>
        <dbReference type="Proteomes" id="UP000095283"/>
    </source>
</evidence>
<evidence type="ECO:0000256" key="2">
    <source>
        <dbReference type="SAM" id="MobiDB-lite"/>
    </source>
</evidence>
<organism evidence="4 5">
    <name type="scientific">Heterorhabditis bacteriophora</name>
    <name type="common">Entomopathogenic nematode worm</name>
    <dbReference type="NCBI Taxonomy" id="37862"/>
    <lineage>
        <taxon>Eukaryota</taxon>
        <taxon>Metazoa</taxon>
        <taxon>Ecdysozoa</taxon>
        <taxon>Nematoda</taxon>
        <taxon>Chromadorea</taxon>
        <taxon>Rhabditida</taxon>
        <taxon>Rhabditina</taxon>
        <taxon>Rhabditomorpha</taxon>
        <taxon>Strongyloidea</taxon>
        <taxon>Heterorhabditidae</taxon>
        <taxon>Heterorhabditis</taxon>
    </lineage>
</organism>
<feature type="region of interest" description="Disordered" evidence="2">
    <location>
        <begin position="164"/>
        <end position="222"/>
    </location>
</feature>
<dbReference type="Pfam" id="PF25301">
    <property type="entry name" value="CUT_C"/>
    <property type="match status" value="1"/>
</dbReference>
<dbReference type="PANTHER" id="PTHR22907:SF26">
    <property type="entry name" value="ZP DOMAIN-CONTAINING PROTEIN"/>
    <property type="match status" value="1"/>
</dbReference>
<dbReference type="AlphaFoldDB" id="A0A1I7XEP5"/>
<dbReference type="InterPro" id="IPR051962">
    <property type="entry name" value="Cuticlin"/>
</dbReference>
<dbReference type="Proteomes" id="UP000095283">
    <property type="component" value="Unplaced"/>
</dbReference>
<sequence>MCLYQLKDGLEGPSLKFAQVGQEVTHLWHCDDSVSLVYGILIHSCFADDGQGNKFQLVDDRGCSTDPWLLPQIQYQANKISAFTNTQVFKYADKIQLFFSCTIQLCYKHDGGCEEITPPKCGTSQSDVLRTSADLTAPSDTSFKIPTNENIPNIVPQNTLLVHPSQNSELGPKLDRPKLDFFSPTHPHTKHKNTPEGQLGRSEYPSQEPFKEPIPNRAFFGPMPGTSISNQIRSRNEKETDFLQTPYKDSPINETDSDDIQTSQQAAWMTKNIISAKLSVMEIKEPVSPPRLTRQFKPNITISNPKLESVYINKTASHASGERLTKKRRDLDMETDLHVDVIVLPFEDKKQDIMAAFDLTKRMAPFFDLHLIIPLLEFIEPRKVDPVIEILERDDVKELMENTRERDGNNRILEFLQQNHNVGMT</sequence>
<dbReference type="InterPro" id="IPR057475">
    <property type="entry name" value="CUT_C"/>
</dbReference>
<dbReference type="PROSITE" id="PS51034">
    <property type="entry name" value="ZP_2"/>
    <property type="match status" value="1"/>
</dbReference>
<protein>
    <submittedName>
        <fullName evidence="5">ZP domain-containing protein</fullName>
    </submittedName>
</protein>
<dbReference type="WBParaSite" id="Hba_16122">
    <property type="protein sequence ID" value="Hba_16122"/>
    <property type="gene ID" value="Hba_16122"/>
</dbReference>
<name>A0A1I7XEP5_HETBA</name>